<keyword evidence="7" id="KW-1185">Reference proteome</keyword>
<dbReference type="GO" id="GO:0016491">
    <property type="term" value="F:oxidoreductase activity"/>
    <property type="evidence" value="ECO:0007669"/>
    <property type="project" value="UniProtKB-KW"/>
</dbReference>
<dbReference type="GO" id="GO:0016117">
    <property type="term" value="P:carotenoid biosynthetic process"/>
    <property type="evidence" value="ECO:0007669"/>
    <property type="project" value="UniProtKB-KW"/>
</dbReference>
<organism evidence="6 7">
    <name type="scientific">Nakamurella flavida</name>
    <dbReference type="NCBI Taxonomy" id="363630"/>
    <lineage>
        <taxon>Bacteria</taxon>
        <taxon>Bacillati</taxon>
        <taxon>Actinomycetota</taxon>
        <taxon>Actinomycetes</taxon>
        <taxon>Nakamurellales</taxon>
        <taxon>Nakamurellaceae</taxon>
        <taxon>Nakamurella</taxon>
    </lineage>
</organism>
<comment type="caution">
    <text evidence="6">The sequence shown here is derived from an EMBL/GenBank/DDBJ whole genome shotgun (WGS) entry which is preliminary data.</text>
</comment>
<keyword evidence="3 4" id="KW-0560">Oxidoreductase</keyword>
<dbReference type="Proteomes" id="UP000663801">
    <property type="component" value="Unassembled WGS sequence"/>
</dbReference>
<evidence type="ECO:0000256" key="3">
    <source>
        <dbReference type="ARBA" id="ARBA00023002"/>
    </source>
</evidence>
<comment type="pathway">
    <text evidence="1 4">Carotenoid biosynthesis.</text>
</comment>
<evidence type="ECO:0000259" key="5">
    <source>
        <dbReference type="Pfam" id="PF01593"/>
    </source>
</evidence>
<dbReference type="NCBIfam" id="TIGR02734">
    <property type="entry name" value="crtI_fam"/>
    <property type="match status" value="1"/>
</dbReference>
<dbReference type="EMBL" id="JAERWL010000008">
    <property type="protein sequence ID" value="MBM9476823.1"/>
    <property type="molecule type" value="Genomic_DNA"/>
</dbReference>
<reference evidence="6" key="1">
    <citation type="submission" date="2021-01" db="EMBL/GenBank/DDBJ databases">
        <title>KCTC 19127 draft genome.</title>
        <authorList>
            <person name="An D."/>
        </authorList>
    </citation>
    <scope>NUCLEOTIDE SEQUENCE</scope>
    <source>
        <strain evidence="6">KCTC 19127</strain>
    </source>
</reference>
<comment type="similarity">
    <text evidence="4">Belongs to the carotenoid/retinoid oxidoreductase family.</text>
</comment>
<evidence type="ECO:0000256" key="4">
    <source>
        <dbReference type="RuleBase" id="RU362075"/>
    </source>
</evidence>
<evidence type="ECO:0000256" key="1">
    <source>
        <dbReference type="ARBA" id="ARBA00004829"/>
    </source>
</evidence>
<protein>
    <submittedName>
        <fullName evidence="6">Phytoene desaturase</fullName>
    </submittedName>
</protein>
<dbReference type="Gene3D" id="3.50.50.60">
    <property type="entry name" value="FAD/NAD(P)-binding domain"/>
    <property type="match status" value="2"/>
</dbReference>
<accession>A0A938YLD2</accession>
<feature type="domain" description="Amine oxidase" evidence="5">
    <location>
        <begin position="18"/>
        <end position="492"/>
    </location>
</feature>
<gene>
    <name evidence="6" type="primary">crtI</name>
    <name evidence="6" type="ORF">JL107_10230</name>
</gene>
<proteinExistence type="inferred from homology"/>
<sequence>MRTVPGSTDSVVIVGAGLGGLSAALRLSGAGRKVTVVEKAPIPGGRAGRLSLGGYHFDTGPTVLTMPELIDDALACVGETLSDRLELVRVDPAYRANFADGSSIDVHTDLEAMTEQIATTCSPADADGYRRFVDYLRKLYELEMPTFIDRNIDGVAGLIGPDAVRLLMMGGLSKLTTQVDKYLTDERLRRIFSFQAMYAGLAPQEALSIYAVISYMDCVAGVYFPKGGMHAVPQAMAAAAADHGVEFRYSTEVAHIPVSAGRATGVVTADGEFIAADAVVVNADLPMAYRHLLDPQYTPPRVKTLQYSPSCVLLHAGSTKSYDHLVHHTIDFGAAWEGTFDEIIHQGNLMSDPSFMISNPTATDPDLAQDGKQTYYALFPCPNTVSGRAIDWSAAGPAYRDRMIAAVEDRLMPGFGDSIEVEALVTPADWQAQGMAAGAPFSASHSVPQTGPFRMPTLDRNVENLLFCGANTQPGVGVPMVLLSGRLAAERITGPTR</sequence>
<evidence type="ECO:0000313" key="6">
    <source>
        <dbReference type="EMBL" id="MBM9476823.1"/>
    </source>
</evidence>
<dbReference type="InterPro" id="IPR014105">
    <property type="entry name" value="Carotenoid/retinoid_OxRdtase"/>
</dbReference>
<name>A0A938YLD2_9ACTN</name>
<dbReference type="AlphaFoldDB" id="A0A938YLD2"/>
<dbReference type="Pfam" id="PF01593">
    <property type="entry name" value="Amino_oxidase"/>
    <property type="match status" value="1"/>
</dbReference>
<dbReference type="PANTHER" id="PTHR43734:SF1">
    <property type="entry name" value="PHYTOENE DESATURASE"/>
    <property type="match status" value="1"/>
</dbReference>
<dbReference type="PANTHER" id="PTHR43734">
    <property type="entry name" value="PHYTOENE DESATURASE"/>
    <property type="match status" value="1"/>
</dbReference>
<dbReference type="InterPro" id="IPR036188">
    <property type="entry name" value="FAD/NAD-bd_sf"/>
</dbReference>
<evidence type="ECO:0000313" key="7">
    <source>
        <dbReference type="Proteomes" id="UP000663801"/>
    </source>
</evidence>
<keyword evidence="2 4" id="KW-0125">Carotenoid biosynthesis</keyword>
<dbReference type="RefSeq" id="WP_205256919.1">
    <property type="nucleotide sequence ID" value="NZ_BAAAPV010000004.1"/>
</dbReference>
<dbReference type="SUPFAM" id="SSF51905">
    <property type="entry name" value="FAD/NAD(P)-binding domain"/>
    <property type="match status" value="1"/>
</dbReference>
<evidence type="ECO:0000256" key="2">
    <source>
        <dbReference type="ARBA" id="ARBA00022746"/>
    </source>
</evidence>
<dbReference type="InterPro" id="IPR002937">
    <property type="entry name" value="Amino_oxidase"/>
</dbReference>